<dbReference type="GeneID" id="56028570"/>
<dbReference type="AlphaFoldDB" id="A0A7D5GZ85"/>
<dbReference type="EMBL" id="CP058529">
    <property type="protein sequence ID" value="QLG27313.1"/>
    <property type="molecule type" value="Genomic_DNA"/>
</dbReference>
<name>A0A7D5GZ85_9EURY</name>
<feature type="transmembrane region" description="Helical" evidence="7">
    <location>
        <begin position="141"/>
        <end position="160"/>
    </location>
</feature>
<keyword evidence="5 7" id="KW-1133">Transmembrane helix</keyword>
<sequence>MLNENKRSKTLLWVGIAVFTLWALIPYMWVLRTSILTNFAAVDPASPYIPAGEVFSLQPFTQIWNRADFPLFFKNSIIVALSAMVISVLFSIPGAYAFARLDFPGRQILFYTAVFTIMFPWIVITIPVYDIFYRAGLVNTLTGVIIAIAIFTLPQNIWLLQGFFRQGIPPNIEEAALLDGNTEITAFLRIVLPLSAPAIGAAALFSFLSGWNNFLWVFILTSDEDVRTATVAIHYILGSDVLREWNVLMAAVVILVAPPVIFYGLSQRYVGEGLGGTTGGG</sequence>
<dbReference type="SUPFAM" id="SSF161098">
    <property type="entry name" value="MetI-like"/>
    <property type="match status" value="1"/>
</dbReference>
<keyword evidence="3" id="KW-1003">Cell membrane</keyword>
<evidence type="ECO:0000259" key="8">
    <source>
        <dbReference type="PROSITE" id="PS50928"/>
    </source>
</evidence>
<feature type="transmembrane region" description="Helical" evidence="7">
    <location>
        <begin position="108"/>
        <end position="129"/>
    </location>
</feature>
<evidence type="ECO:0000256" key="7">
    <source>
        <dbReference type="RuleBase" id="RU363032"/>
    </source>
</evidence>
<dbReference type="PROSITE" id="PS50928">
    <property type="entry name" value="ABC_TM1"/>
    <property type="match status" value="1"/>
</dbReference>
<evidence type="ECO:0000256" key="1">
    <source>
        <dbReference type="ARBA" id="ARBA00004651"/>
    </source>
</evidence>
<organism evidence="9 10">
    <name type="scientific">Halorarum halophilum</name>
    <dbReference type="NCBI Taxonomy" id="2743090"/>
    <lineage>
        <taxon>Archaea</taxon>
        <taxon>Methanobacteriati</taxon>
        <taxon>Methanobacteriota</taxon>
        <taxon>Stenosarchaea group</taxon>
        <taxon>Halobacteria</taxon>
        <taxon>Halobacteriales</taxon>
        <taxon>Haloferacaceae</taxon>
        <taxon>Halorarum</taxon>
    </lineage>
</organism>
<dbReference type="Pfam" id="PF00528">
    <property type="entry name" value="BPD_transp_1"/>
    <property type="match status" value="1"/>
</dbReference>
<proteinExistence type="inferred from homology"/>
<evidence type="ECO:0000256" key="3">
    <source>
        <dbReference type="ARBA" id="ARBA00022475"/>
    </source>
</evidence>
<evidence type="ECO:0000256" key="2">
    <source>
        <dbReference type="ARBA" id="ARBA00022448"/>
    </source>
</evidence>
<feature type="transmembrane region" description="Helical" evidence="7">
    <location>
        <begin position="245"/>
        <end position="265"/>
    </location>
</feature>
<reference evidence="9 10" key="1">
    <citation type="submission" date="2020-07" db="EMBL/GenBank/DDBJ databases">
        <title>Gai3-2, isolated from salt lake.</title>
        <authorList>
            <person name="Cui H."/>
            <person name="Shi X."/>
        </authorList>
    </citation>
    <scope>NUCLEOTIDE SEQUENCE [LARGE SCALE GENOMIC DNA]</scope>
    <source>
        <strain evidence="9 10">Gai3-2</strain>
    </source>
</reference>
<dbReference type="Gene3D" id="1.10.3720.10">
    <property type="entry name" value="MetI-like"/>
    <property type="match status" value="1"/>
</dbReference>
<dbReference type="InterPro" id="IPR000515">
    <property type="entry name" value="MetI-like"/>
</dbReference>
<dbReference type="RefSeq" id="WP_179168888.1">
    <property type="nucleotide sequence ID" value="NZ_CP058529.1"/>
</dbReference>
<dbReference type="InterPro" id="IPR035906">
    <property type="entry name" value="MetI-like_sf"/>
</dbReference>
<evidence type="ECO:0000256" key="6">
    <source>
        <dbReference type="ARBA" id="ARBA00023136"/>
    </source>
</evidence>
<comment type="similarity">
    <text evidence="7">Belongs to the binding-protein-dependent transport system permease family.</text>
</comment>
<evidence type="ECO:0000313" key="10">
    <source>
        <dbReference type="Proteomes" id="UP000509750"/>
    </source>
</evidence>
<dbReference type="Proteomes" id="UP000509750">
    <property type="component" value="Chromosome"/>
</dbReference>
<dbReference type="GO" id="GO:0005886">
    <property type="term" value="C:plasma membrane"/>
    <property type="evidence" value="ECO:0007669"/>
    <property type="project" value="UniProtKB-SubCell"/>
</dbReference>
<comment type="subcellular location">
    <subcellularLocation>
        <location evidence="1 7">Cell membrane</location>
        <topology evidence="1 7">Multi-pass membrane protein</topology>
    </subcellularLocation>
</comment>
<feature type="transmembrane region" description="Helical" evidence="7">
    <location>
        <begin position="77"/>
        <end position="96"/>
    </location>
</feature>
<feature type="transmembrane region" description="Helical" evidence="7">
    <location>
        <begin position="12"/>
        <end position="30"/>
    </location>
</feature>
<protein>
    <submittedName>
        <fullName evidence="9">Carbohydrate ABC transporter permease</fullName>
    </submittedName>
</protein>
<keyword evidence="10" id="KW-1185">Reference proteome</keyword>
<keyword evidence="6 7" id="KW-0472">Membrane</keyword>
<dbReference type="KEGG" id="halg:HUG10_07015"/>
<dbReference type="PANTHER" id="PTHR32243">
    <property type="entry name" value="MALTOSE TRANSPORT SYSTEM PERMEASE-RELATED"/>
    <property type="match status" value="1"/>
</dbReference>
<dbReference type="GO" id="GO:0055085">
    <property type="term" value="P:transmembrane transport"/>
    <property type="evidence" value="ECO:0007669"/>
    <property type="project" value="InterPro"/>
</dbReference>
<gene>
    <name evidence="9" type="ORF">HUG10_07015</name>
</gene>
<keyword evidence="2 7" id="KW-0813">Transport</keyword>
<evidence type="ECO:0000256" key="4">
    <source>
        <dbReference type="ARBA" id="ARBA00022692"/>
    </source>
</evidence>
<dbReference type="InterPro" id="IPR050901">
    <property type="entry name" value="BP-dep_ABC_trans_perm"/>
</dbReference>
<evidence type="ECO:0000313" key="9">
    <source>
        <dbReference type="EMBL" id="QLG27313.1"/>
    </source>
</evidence>
<keyword evidence="4 7" id="KW-0812">Transmembrane</keyword>
<feature type="domain" description="ABC transmembrane type-1" evidence="8">
    <location>
        <begin position="73"/>
        <end position="266"/>
    </location>
</feature>
<dbReference type="PANTHER" id="PTHR32243:SF18">
    <property type="entry name" value="INNER MEMBRANE ABC TRANSPORTER PERMEASE PROTEIN YCJP"/>
    <property type="match status" value="1"/>
</dbReference>
<dbReference type="CDD" id="cd06261">
    <property type="entry name" value="TM_PBP2"/>
    <property type="match status" value="1"/>
</dbReference>
<evidence type="ECO:0000256" key="5">
    <source>
        <dbReference type="ARBA" id="ARBA00022989"/>
    </source>
</evidence>
<accession>A0A7D5GZ85</accession>
<dbReference type="OrthoDB" id="57451at2157"/>